<dbReference type="EMBL" id="CDMZ01000551">
    <property type="protein sequence ID" value="CEM16690.1"/>
    <property type="molecule type" value="Genomic_DNA"/>
</dbReference>
<dbReference type="GO" id="GO:0004672">
    <property type="term" value="F:protein kinase activity"/>
    <property type="evidence" value="ECO:0007669"/>
    <property type="project" value="InterPro"/>
</dbReference>
<dbReference type="Gene3D" id="1.10.510.10">
    <property type="entry name" value="Transferase(Phosphotransferase) domain 1"/>
    <property type="match status" value="1"/>
</dbReference>
<accession>A0A0G4FQH1</accession>
<dbReference type="VEuPathDB" id="CryptoDB:Cvel_449"/>
<evidence type="ECO:0000256" key="1">
    <source>
        <dbReference type="SAM" id="MobiDB-lite"/>
    </source>
</evidence>
<evidence type="ECO:0000256" key="2">
    <source>
        <dbReference type="SAM" id="Phobius"/>
    </source>
</evidence>
<dbReference type="SUPFAM" id="SSF56112">
    <property type="entry name" value="Protein kinase-like (PK-like)"/>
    <property type="match status" value="1"/>
</dbReference>
<dbReference type="PhylomeDB" id="A0A0G4FQH1"/>
<proteinExistence type="predicted"/>
<reference evidence="4" key="1">
    <citation type="submission" date="2014-11" db="EMBL/GenBank/DDBJ databases">
        <authorList>
            <person name="Otto D Thomas"/>
            <person name="Naeem Raeece"/>
        </authorList>
    </citation>
    <scope>NUCLEOTIDE SEQUENCE</scope>
</reference>
<sequence>MKAFERAREAPFPPPGPKLSLMSPPEILPVPSTAFSVVLEEDGGLTLSDFDALLRGKPLQSFGRMFLRAVHCLHQTEYAHRNLKPSKVFPSGKLFDLGFVLPLDCLEMGVKIWYVEEKLEETDAWGTRKNFCMPPDAAKFLGVTEEFLLPNMLFTLSGKLNGFSTPLPATDVPPLENRQRVHEMEVSPLRGKSADAWAAGLTILYAVTLMSLPAVLGVEGRVFQGKAWKNLSSHRQAYFSVLDLPKQQKSVSPNSPSQVVPCISEAFRKAGLDVRLAGLLDVTHRWIERLLVLLEVGLSHQIKKPAENEAAGGAAEAPEEGAR</sequence>
<dbReference type="AlphaFoldDB" id="A0A0G4FQH1"/>
<keyword evidence="2" id="KW-0472">Membrane</keyword>
<dbReference type="PROSITE" id="PS50011">
    <property type="entry name" value="PROTEIN_KINASE_DOM"/>
    <property type="match status" value="1"/>
</dbReference>
<feature type="transmembrane region" description="Helical" evidence="2">
    <location>
        <begin position="196"/>
        <end position="218"/>
    </location>
</feature>
<gene>
    <name evidence="4" type="ORF">Cvel_449</name>
</gene>
<evidence type="ECO:0000313" key="4">
    <source>
        <dbReference type="EMBL" id="CEM16690.1"/>
    </source>
</evidence>
<protein>
    <recommendedName>
        <fullName evidence="3">Protein kinase domain-containing protein</fullName>
    </recommendedName>
</protein>
<keyword evidence="2" id="KW-0812">Transmembrane</keyword>
<dbReference type="InterPro" id="IPR011009">
    <property type="entry name" value="Kinase-like_dom_sf"/>
</dbReference>
<name>A0A0G4FQH1_9ALVE</name>
<dbReference type="InterPro" id="IPR000719">
    <property type="entry name" value="Prot_kinase_dom"/>
</dbReference>
<organism evidence="4">
    <name type="scientific">Chromera velia CCMP2878</name>
    <dbReference type="NCBI Taxonomy" id="1169474"/>
    <lineage>
        <taxon>Eukaryota</taxon>
        <taxon>Sar</taxon>
        <taxon>Alveolata</taxon>
        <taxon>Colpodellida</taxon>
        <taxon>Chromeraceae</taxon>
        <taxon>Chromera</taxon>
    </lineage>
</organism>
<evidence type="ECO:0000259" key="3">
    <source>
        <dbReference type="PROSITE" id="PS50011"/>
    </source>
</evidence>
<keyword evidence="2" id="KW-1133">Transmembrane helix</keyword>
<feature type="domain" description="Protein kinase" evidence="3">
    <location>
        <begin position="1"/>
        <end position="287"/>
    </location>
</feature>
<feature type="region of interest" description="Disordered" evidence="1">
    <location>
        <begin position="1"/>
        <end position="20"/>
    </location>
</feature>
<dbReference type="GO" id="GO:0005524">
    <property type="term" value="F:ATP binding"/>
    <property type="evidence" value="ECO:0007669"/>
    <property type="project" value="InterPro"/>
</dbReference>